<proteinExistence type="predicted"/>
<gene>
    <name evidence="2" type="ORF">GWK47_015266</name>
</gene>
<name>A0A8J4Y337_CHIOP</name>
<dbReference type="Proteomes" id="UP000770661">
    <property type="component" value="Unassembled WGS sequence"/>
</dbReference>
<sequence>MKPVAICLDRLQAEVNAYMGILLPYLMLLKRDLQAIKREGELRYADPLIHAPLCDEDLLMATLTHPNHGPFMLKHVAPALEEDIKERSSGRSSPPSHLTSPLQPEPGHGDRKA</sequence>
<reference evidence="2" key="1">
    <citation type="submission" date="2020-07" db="EMBL/GenBank/DDBJ databases">
        <title>The High-quality genome of the commercially important snow crab, Chionoecetes opilio.</title>
        <authorList>
            <person name="Jeong J.-H."/>
            <person name="Ryu S."/>
        </authorList>
    </citation>
    <scope>NUCLEOTIDE SEQUENCE</scope>
    <source>
        <strain evidence="2">MADBK_172401_WGS</strain>
        <tissue evidence="2">Digestive gland</tissue>
    </source>
</reference>
<dbReference type="OrthoDB" id="10512656at2759"/>
<evidence type="ECO:0000256" key="1">
    <source>
        <dbReference type="SAM" id="MobiDB-lite"/>
    </source>
</evidence>
<protein>
    <submittedName>
        <fullName evidence="2">Uncharacterized protein</fullName>
    </submittedName>
</protein>
<accession>A0A8J4Y337</accession>
<comment type="caution">
    <text evidence="2">The sequence shown here is derived from an EMBL/GenBank/DDBJ whole genome shotgun (WGS) entry which is preliminary data.</text>
</comment>
<organism evidence="2 3">
    <name type="scientific">Chionoecetes opilio</name>
    <name type="common">Atlantic snow crab</name>
    <name type="synonym">Cancer opilio</name>
    <dbReference type="NCBI Taxonomy" id="41210"/>
    <lineage>
        <taxon>Eukaryota</taxon>
        <taxon>Metazoa</taxon>
        <taxon>Ecdysozoa</taxon>
        <taxon>Arthropoda</taxon>
        <taxon>Crustacea</taxon>
        <taxon>Multicrustacea</taxon>
        <taxon>Malacostraca</taxon>
        <taxon>Eumalacostraca</taxon>
        <taxon>Eucarida</taxon>
        <taxon>Decapoda</taxon>
        <taxon>Pleocyemata</taxon>
        <taxon>Brachyura</taxon>
        <taxon>Eubrachyura</taxon>
        <taxon>Majoidea</taxon>
        <taxon>Majidae</taxon>
        <taxon>Chionoecetes</taxon>
    </lineage>
</organism>
<dbReference type="AlphaFoldDB" id="A0A8J4Y337"/>
<evidence type="ECO:0000313" key="3">
    <source>
        <dbReference type="Proteomes" id="UP000770661"/>
    </source>
</evidence>
<dbReference type="EMBL" id="JACEEZ010021020">
    <property type="protein sequence ID" value="KAG0713855.1"/>
    <property type="molecule type" value="Genomic_DNA"/>
</dbReference>
<feature type="compositionally biased region" description="Polar residues" evidence="1">
    <location>
        <begin position="90"/>
        <end position="102"/>
    </location>
</feature>
<evidence type="ECO:0000313" key="2">
    <source>
        <dbReference type="EMBL" id="KAG0713855.1"/>
    </source>
</evidence>
<keyword evidence="3" id="KW-1185">Reference proteome</keyword>
<feature type="region of interest" description="Disordered" evidence="1">
    <location>
        <begin position="82"/>
        <end position="113"/>
    </location>
</feature>